<dbReference type="Proteomes" id="UP000827892">
    <property type="component" value="Chromosome V"/>
</dbReference>
<proteinExistence type="predicted"/>
<dbReference type="AlphaFoldDB" id="A0AAE9A294"/>
<sequence>MDTARIEIVSMSIVVRVRVASELLLMNDKRAPGLTSSPHIVWLNEGLGANNQMSNSDTFQAIKRVYIYILISAHKSPKSHLPHSKNACRQQEEKLPDETSQIRWKRKSSPIIKIMPCTDLRATKETETKIVNQLAVLTHRANADDSGRGRILGGSRVPLNNYRH</sequence>
<protein>
    <submittedName>
        <fullName evidence="2">Uncharacterized protein</fullName>
    </submittedName>
</protein>
<organism evidence="2 3">
    <name type="scientific">Caenorhabditis briggsae</name>
    <dbReference type="NCBI Taxonomy" id="6238"/>
    <lineage>
        <taxon>Eukaryota</taxon>
        <taxon>Metazoa</taxon>
        <taxon>Ecdysozoa</taxon>
        <taxon>Nematoda</taxon>
        <taxon>Chromadorea</taxon>
        <taxon>Rhabditida</taxon>
        <taxon>Rhabditina</taxon>
        <taxon>Rhabditomorpha</taxon>
        <taxon>Rhabditoidea</taxon>
        <taxon>Rhabditidae</taxon>
        <taxon>Peloderinae</taxon>
        <taxon>Caenorhabditis</taxon>
    </lineage>
</organism>
<gene>
    <name evidence="2" type="ORF">L3Y34_008754</name>
</gene>
<evidence type="ECO:0000313" key="2">
    <source>
        <dbReference type="EMBL" id="ULT90643.1"/>
    </source>
</evidence>
<evidence type="ECO:0000313" key="3">
    <source>
        <dbReference type="Proteomes" id="UP000827892"/>
    </source>
</evidence>
<name>A0AAE9A294_CAEBR</name>
<dbReference type="EMBL" id="CP090895">
    <property type="protein sequence ID" value="ULT90643.1"/>
    <property type="molecule type" value="Genomic_DNA"/>
</dbReference>
<reference evidence="2 3" key="1">
    <citation type="submission" date="2022-02" db="EMBL/GenBank/DDBJ databases">
        <title>Chromosome-level reference genomes for two strains of Caenorhabditis briggsae: an improved platform for comparative genomics.</title>
        <authorList>
            <person name="Stevens L."/>
            <person name="Andersen E.C."/>
        </authorList>
    </citation>
    <scope>NUCLEOTIDE SEQUENCE [LARGE SCALE GENOMIC DNA]</scope>
    <source>
        <strain evidence="2">QX1410_ONT</strain>
        <tissue evidence="2">Whole-organism</tissue>
    </source>
</reference>
<feature type="region of interest" description="Disordered" evidence="1">
    <location>
        <begin position="79"/>
        <end position="100"/>
    </location>
</feature>
<feature type="region of interest" description="Disordered" evidence="1">
    <location>
        <begin position="145"/>
        <end position="164"/>
    </location>
</feature>
<evidence type="ECO:0000256" key="1">
    <source>
        <dbReference type="SAM" id="MobiDB-lite"/>
    </source>
</evidence>
<accession>A0AAE9A294</accession>